<reference evidence="14" key="3">
    <citation type="submission" date="2018-08" db="UniProtKB">
        <authorList>
            <consortium name="EnsemblPlants"/>
        </authorList>
    </citation>
    <scope>IDENTIFICATION</scope>
    <source>
        <strain evidence="14">cv. Bd21</strain>
    </source>
</reference>
<dbReference type="Gramene" id="KQJ86374">
    <property type="protein sequence ID" value="KQJ86374"/>
    <property type="gene ID" value="BRADI_4g05000v3"/>
</dbReference>
<dbReference type="GO" id="GO:0020037">
    <property type="term" value="F:heme binding"/>
    <property type="evidence" value="ECO:0007669"/>
    <property type="project" value="InterPro"/>
</dbReference>
<dbReference type="CDD" id="cd11072">
    <property type="entry name" value="CYP71-like"/>
    <property type="match status" value="1"/>
</dbReference>
<evidence type="ECO:0000256" key="8">
    <source>
        <dbReference type="ARBA" id="ARBA00023004"/>
    </source>
</evidence>
<evidence type="ECO:0000313" key="13">
    <source>
        <dbReference type="EMBL" id="KQJ86374.1"/>
    </source>
</evidence>
<comment type="cofactor">
    <cofactor evidence="1 10">
        <name>heme</name>
        <dbReference type="ChEBI" id="CHEBI:30413"/>
    </cofactor>
</comment>
<keyword evidence="8 10" id="KW-0408">Iron</keyword>
<keyword evidence="3 10" id="KW-0349">Heme</keyword>
<keyword evidence="9 11" id="KW-0503">Monooxygenase</keyword>
<evidence type="ECO:0000256" key="6">
    <source>
        <dbReference type="ARBA" id="ARBA00022989"/>
    </source>
</evidence>
<gene>
    <name evidence="14" type="primary">LOC100826470</name>
    <name evidence="13" type="ORF">BRADI_4g05000v3</name>
</gene>
<dbReference type="AlphaFoldDB" id="A0A0Q3EFA0"/>
<dbReference type="EnsemblPlants" id="KQJ86374">
    <property type="protein sequence ID" value="KQJ86374"/>
    <property type="gene ID" value="BRADI_4g05000v3"/>
</dbReference>
<evidence type="ECO:0000256" key="1">
    <source>
        <dbReference type="ARBA" id="ARBA00001971"/>
    </source>
</evidence>
<dbReference type="Pfam" id="PF00067">
    <property type="entry name" value="p450"/>
    <property type="match status" value="2"/>
</dbReference>
<evidence type="ECO:0000256" key="12">
    <source>
        <dbReference type="SAM" id="Phobius"/>
    </source>
</evidence>
<dbReference type="PRINTS" id="PR00463">
    <property type="entry name" value="EP450I"/>
</dbReference>
<dbReference type="GeneID" id="100826470"/>
<dbReference type="Proteomes" id="UP000008810">
    <property type="component" value="Chromosome 4"/>
</dbReference>
<dbReference type="InterPro" id="IPR001128">
    <property type="entry name" value="Cyt_P450"/>
</dbReference>
<evidence type="ECO:0000256" key="2">
    <source>
        <dbReference type="ARBA" id="ARBA00010617"/>
    </source>
</evidence>
<dbReference type="GO" id="GO:0016705">
    <property type="term" value="F:oxidoreductase activity, acting on paired donors, with incorporation or reduction of molecular oxygen"/>
    <property type="evidence" value="ECO:0007669"/>
    <property type="project" value="InterPro"/>
</dbReference>
<dbReference type="GO" id="GO:0004497">
    <property type="term" value="F:monooxygenase activity"/>
    <property type="evidence" value="ECO:0007669"/>
    <property type="project" value="UniProtKB-KW"/>
</dbReference>
<protein>
    <recommendedName>
        <fullName evidence="16">Cytochrome P450</fullName>
    </recommendedName>
</protein>
<dbReference type="ExpressionAtlas" id="A0A0Q3EFA0">
    <property type="expression patterns" value="baseline"/>
</dbReference>
<dbReference type="PANTHER" id="PTHR47955:SF19">
    <property type="entry name" value="CYTOCHROME P450 71A9-LIKE ISOFORM X1"/>
    <property type="match status" value="1"/>
</dbReference>
<evidence type="ECO:0000256" key="5">
    <source>
        <dbReference type="ARBA" id="ARBA00022723"/>
    </source>
</evidence>
<dbReference type="OrthoDB" id="1470350at2759"/>
<keyword evidence="7 11" id="KW-0560">Oxidoreductase</keyword>
<dbReference type="PANTHER" id="PTHR47955">
    <property type="entry name" value="CYTOCHROME P450 FAMILY 71 PROTEIN"/>
    <property type="match status" value="1"/>
</dbReference>
<evidence type="ECO:0000256" key="7">
    <source>
        <dbReference type="ARBA" id="ARBA00023002"/>
    </source>
</evidence>
<dbReference type="STRING" id="15368.A0A0Q3EFA0"/>
<feature type="transmembrane region" description="Helical" evidence="12">
    <location>
        <begin position="19"/>
        <end position="40"/>
    </location>
</feature>
<evidence type="ECO:0000256" key="10">
    <source>
        <dbReference type="PIRSR" id="PIRSR602401-1"/>
    </source>
</evidence>
<dbReference type="SUPFAM" id="SSF48264">
    <property type="entry name" value="Cytochrome P450"/>
    <property type="match status" value="1"/>
</dbReference>
<dbReference type="KEGG" id="bdi:100826470"/>
<dbReference type="InterPro" id="IPR002401">
    <property type="entry name" value="Cyt_P450_E_grp-I"/>
</dbReference>
<sequence>MHCIATAESHSTVEMEEGYWLSLSLGFIALSTTILAFWFLNPSFVSGGNRKPKKQQLPPGPWALPIIGSLHHLFLSRLPHHRTMMQLSRRHGPLMLLRLGEVPTVVVSGAEAAELVMKAHDPAFASRPRGATQDIFGGGRDITFAPYGAAWRQMRKICVVELLSARQVRRMEHIRADEAGSIVRSIAVAGGVVNVGEKVMRVANDVVSRAVFGGKFARRQEEYLRELDEALALAGGFCLVDLFPSCPQRLLRWISDDERRMRRSHGRIQQIIDDIVDERKAAARAAAASSDEGGRRSVNDDEDLLEVLLRLQEEDSLEFPLTTDTMGGILFLTPAIIESQPQDSYSCVSLRRDTEEECKDLLFQSTEPKTIERMDMFAAATDTTGTVLEWAMSELVRHPKAMAKAQTEIREVLGDRAVITNSDFGELHYMRMVIKETLRMHPPAPLIPRTTREDCKIMGYDMLKGTNVYINVFAVSRDPKYWKNPEEFDPERFENLHDMDYHGTHFEYTPFGAGRRQCPGILFGVSTIEIVLANLLYHFDWVLPGGLSPESLDMSEKFGITVSRRSDLQLRAIQRLC</sequence>
<dbReference type="RefSeq" id="XP_010237179.1">
    <property type="nucleotide sequence ID" value="XM_010238877.3"/>
</dbReference>
<organism evidence="13">
    <name type="scientific">Brachypodium distachyon</name>
    <name type="common">Purple false brome</name>
    <name type="synonym">Trachynia distachya</name>
    <dbReference type="NCBI Taxonomy" id="15368"/>
    <lineage>
        <taxon>Eukaryota</taxon>
        <taxon>Viridiplantae</taxon>
        <taxon>Streptophyta</taxon>
        <taxon>Embryophyta</taxon>
        <taxon>Tracheophyta</taxon>
        <taxon>Spermatophyta</taxon>
        <taxon>Magnoliopsida</taxon>
        <taxon>Liliopsida</taxon>
        <taxon>Poales</taxon>
        <taxon>Poaceae</taxon>
        <taxon>BOP clade</taxon>
        <taxon>Pooideae</taxon>
        <taxon>Stipodae</taxon>
        <taxon>Brachypodieae</taxon>
        <taxon>Brachypodium</taxon>
    </lineage>
</organism>
<reference evidence="13 14" key="1">
    <citation type="journal article" date="2010" name="Nature">
        <title>Genome sequencing and analysis of the model grass Brachypodium distachyon.</title>
        <authorList>
            <consortium name="International Brachypodium Initiative"/>
        </authorList>
    </citation>
    <scope>NUCLEOTIDE SEQUENCE [LARGE SCALE GENOMIC DNA]</scope>
    <source>
        <strain evidence="13">Bd21</strain>
        <strain evidence="14">cv. Bd21</strain>
    </source>
</reference>
<dbReference type="PRINTS" id="PR00385">
    <property type="entry name" value="P450"/>
</dbReference>
<keyword evidence="6 12" id="KW-1133">Transmembrane helix</keyword>
<dbReference type="PROSITE" id="PS00086">
    <property type="entry name" value="CYTOCHROME_P450"/>
    <property type="match status" value="1"/>
</dbReference>
<evidence type="ECO:0000256" key="3">
    <source>
        <dbReference type="ARBA" id="ARBA00022617"/>
    </source>
</evidence>
<dbReference type="Gene3D" id="1.10.630.10">
    <property type="entry name" value="Cytochrome P450"/>
    <property type="match status" value="1"/>
</dbReference>
<feature type="binding site" description="axial binding residue" evidence="10">
    <location>
        <position position="518"/>
    </location>
    <ligand>
        <name>heme</name>
        <dbReference type="ChEBI" id="CHEBI:30413"/>
    </ligand>
    <ligandPart>
        <name>Fe</name>
        <dbReference type="ChEBI" id="CHEBI:18248"/>
    </ligandPart>
</feature>
<dbReference type="GO" id="GO:0016491">
    <property type="term" value="F:oxidoreductase activity"/>
    <property type="evidence" value="ECO:0000318"/>
    <property type="project" value="GO_Central"/>
</dbReference>
<keyword evidence="5 10" id="KW-0479">Metal-binding</keyword>
<evidence type="ECO:0008006" key="16">
    <source>
        <dbReference type="Google" id="ProtNLM"/>
    </source>
</evidence>
<dbReference type="InterPro" id="IPR017972">
    <property type="entry name" value="Cyt_P450_CS"/>
</dbReference>
<dbReference type="GO" id="GO:0005506">
    <property type="term" value="F:iron ion binding"/>
    <property type="evidence" value="ECO:0007669"/>
    <property type="project" value="InterPro"/>
</dbReference>
<name>A0A0Q3EFA0_BRADI</name>
<evidence type="ECO:0000256" key="9">
    <source>
        <dbReference type="ARBA" id="ARBA00023033"/>
    </source>
</evidence>
<evidence type="ECO:0000256" key="4">
    <source>
        <dbReference type="ARBA" id="ARBA00022692"/>
    </source>
</evidence>
<reference evidence="13" key="2">
    <citation type="submission" date="2017-06" db="EMBL/GenBank/DDBJ databases">
        <title>WGS assembly of Brachypodium distachyon.</title>
        <authorList>
            <consortium name="The International Brachypodium Initiative"/>
            <person name="Lucas S."/>
            <person name="Harmon-Smith M."/>
            <person name="Lail K."/>
            <person name="Tice H."/>
            <person name="Grimwood J."/>
            <person name="Bruce D."/>
            <person name="Barry K."/>
            <person name="Shu S."/>
            <person name="Lindquist E."/>
            <person name="Wang M."/>
            <person name="Pitluck S."/>
            <person name="Vogel J.P."/>
            <person name="Garvin D.F."/>
            <person name="Mockler T.C."/>
            <person name="Schmutz J."/>
            <person name="Rokhsar D."/>
            <person name="Bevan M.W."/>
        </authorList>
    </citation>
    <scope>NUCLEOTIDE SEQUENCE</scope>
    <source>
        <strain evidence="13">Bd21</strain>
    </source>
</reference>
<dbReference type="EMBL" id="CM000883">
    <property type="protein sequence ID" value="KQJ86374.1"/>
    <property type="molecule type" value="Genomic_DNA"/>
</dbReference>
<evidence type="ECO:0000313" key="15">
    <source>
        <dbReference type="Proteomes" id="UP000008810"/>
    </source>
</evidence>
<evidence type="ECO:0000256" key="11">
    <source>
        <dbReference type="RuleBase" id="RU000461"/>
    </source>
</evidence>
<evidence type="ECO:0000313" key="14">
    <source>
        <dbReference type="EnsemblPlants" id="KQJ86374"/>
    </source>
</evidence>
<keyword evidence="4 12" id="KW-0812">Transmembrane</keyword>
<dbReference type="InterPro" id="IPR036396">
    <property type="entry name" value="Cyt_P450_sf"/>
</dbReference>
<keyword evidence="15" id="KW-1185">Reference proteome</keyword>
<comment type="similarity">
    <text evidence="2 11">Belongs to the cytochrome P450 family.</text>
</comment>
<proteinExistence type="inferred from homology"/>
<keyword evidence="12" id="KW-0472">Membrane</keyword>
<accession>A0A0Q3EFA0</accession>